<evidence type="ECO:0000256" key="6">
    <source>
        <dbReference type="ARBA" id="ARBA00022737"/>
    </source>
</evidence>
<feature type="domain" description="Translation initiation factor beta propellor-like" evidence="10">
    <location>
        <begin position="211"/>
        <end position="397"/>
    </location>
</feature>
<dbReference type="SUPFAM" id="SSF69322">
    <property type="entry name" value="Tricorn protease domain 2"/>
    <property type="match status" value="1"/>
</dbReference>
<keyword evidence="5" id="KW-0853">WD repeat</keyword>
<accession>A0A922KVX7</accession>
<dbReference type="GO" id="GO:0003743">
    <property type="term" value="F:translation initiation factor activity"/>
    <property type="evidence" value="ECO:0007669"/>
    <property type="project" value="UniProtKB-KW"/>
</dbReference>
<dbReference type="Pfam" id="PF08662">
    <property type="entry name" value="eIF2A"/>
    <property type="match status" value="1"/>
</dbReference>
<comment type="function">
    <text evidence="1">Functions in the early steps of protein synthesis of a small number of specific mRNAs. Acts by directing the binding of methionyl-tRNAi to 40S ribosomal subunits. In contrast to the eIF-2 complex, it binds methionyl-tRNAi to 40S subunits in a codon-dependent manner, whereas the eIF-2 complex binds methionyl-tRNAi to 40S subunits in a GTP-dependent manner.</text>
</comment>
<dbReference type="InterPro" id="IPR013979">
    <property type="entry name" value="TIF_beta_prop-like"/>
</dbReference>
<dbReference type="Gene3D" id="2.130.10.10">
    <property type="entry name" value="YVTN repeat-like/Quinoprotein amine dehydrogenase"/>
    <property type="match status" value="1"/>
</dbReference>
<evidence type="ECO:0000256" key="1">
    <source>
        <dbReference type="ARBA" id="ARBA00003993"/>
    </source>
</evidence>
<proteinExistence type="inferred from homology"/>
<dbReference type="AlphaFoldDB" id="A0A922KVX7"/>
<dbReference type="GO" id="GO:0022627">
    <property type="term" value="C:cytosolic small ribosomal subunit"/>
    <property type="evidence" value="ECO:0007669"/>
    <property type="project" value="TreeGrafter"/>
</dbReference>
<dbReference type="Proteomes" id="UP000790347">
    <property type="component" value="Unassembled WGS sequence"/>
</dbReference>
<keyword evidence="7" id="KW-0810">Translation regulation</keyword>
<dbReference type="EMBL" id="ASGP02000009">
    <property type="protein sequence ID" value="KAH9491213.1"/>
    <property type="molecule type" value="Genomic_DNA"/>
</dbReference>
<evidence type="ECO:0000256" key="7">
    <source>
        <dbReference type="ARBA" id="ARBA00022845"/>
    </source>
</evidence>
<dbReference type="GO" id="GO:0000049">
    <property type="term" value="F:tRNA binding"/>
    <property type="evidence" value="ECO:0007669"/>
    <property type="project" value="TreeGrafter"/>
</dbReference>
<gene>
    <name evidence="11" type="primary">EIF2A</name>
    <name evidence="11" type="ORF">DERF_015944</name>
</gene>
<evidence type="ECO:0000313" key="12">
    <source>
        <dbReference type="Proteomes" id="UP000790347"/>
    </source>
</evidence>
<dbReference type="GO" id="GO:0006417">
    <property type="term" value="P:regulation of translation"/>
    <property type="evidence" value="ECO:0007669"/>
    <property type="project" value="UniProtKB-KW"/>
</dbReference>
<keyword evidence="8" id="KW-0648">Protein biosynthesis</keyword>
<evidence type="ECO:0000256" key="9">
    <source>
        <dbReference type="SAM" id="MobiDB-lite"/>
    </source>
</evidence>
<dbReference type="InterPro" id="IPR011387">
    <property type="entry name" value="TIF2A"/>
</dbReference>
<sequence>MAVAAKFIVHDSNGLHVWSTDGPNESADLLKTLDTGGQKPLNLLPSPDGQYLAIIFKDCVRVFVHDQMDKPTLEFMIENVKHVEFSPKSTMIMLFAPLAQQNPSPNLKVFDLTKNGQLNHEWTTKKRELVQWSADESIAHRQCGSEILFFENNDFNRCVQKISEPKLTTYGFTTNKAGCSFVAIYIKGQKGSPSMIRIHGFPHLDNAIVSKSFYKVDTVDIKWNPKGDAILAMTSTDYDSSGQSYYGETMLHFMDLRGETSTIVGKKEGTVSAAEWLPNNDGFIVIQGKMPALVTWYSNRAEPMFSFGELPVNGIQVNSFGTLLALTGFGNLSGNVYVWNLKTKSLISNFKAVDTTCYSWLADGIHMITATHYDRLKVANGFKVWNYLGSMIHQQDCVDDSQIQLYRIFPFDPAGRFDEPSLQAGIKGKILCEEPVHKYVPPSLRNKQSQSSRLIKPPPPKPSIKSLHQQSKTVADKDPQAIKAKKLKNLNKKLQQIEHLKKLQDEGKQLEKNQLGKIEKLDEIIKEIEMLKMEA</sequence>
<dbReference type="GO" id="GO:0003729">
    <property type="term" value="F:mRNA binding"/>
    <property type="evidence" value="ECO:0007669"/>
    <property type="project" value="TreeGrafter"/>
</dbReference>
<dbReference type="PANTHER" id="PTHR13227">
    <property type="entry name" value="EUKARYOTIC TRANSLATION INITIATION FACTOR 2A"/>
    <property type="match status" value="1"/>
</dbReference>
<comment type="similarity">
    <text evidence="2">Belongs to the WD repeat EIF2A family.</text>
</comment>
<comment type="caution">
    <text evidence="11">The sequence shown here is derived from an EMBL/GenBank/DDBJ whole genome shotgun (WGS) entry which is preliminary data.</text>
</comment>
<evidence type="ECO:0000256" key="5">
    <source>
        <dbReference type="ARBA" id="ARBA00022574"/>
    </source>
</evidence>
<keyword evidence="6" id="KW-0677">Repeat</keyword>
<name>A0A922KVX7_DERFA</name>
<dbReference type="PANTHER" id="PTHR13227:SF0">
    <property type="entry name" value="EUKARYOTIC TRANSLATION INITIATION FACTOR 2A"/>
    <property type="match status" value="1"/>
</dbReference>
<keyword evidence="4 11" id="KW-0396">Initiation factor</keyword>
<evidence type="ECO:0000259" key="10">
    <source>
        <dbReference type="Pfam" id="PF08662"/>
    </source>
</evidence>
<protein>
    <recommendedName>
        <fullName evidence="3">Eukaryotic translation initiation factor 2A</fullName>
    </recommendedName>
</protein>
<dbReference type="GO" id="GO:0043022">
    <property type="term" value="F:ribosome binding"/>
    <property type="evidence" value="ECO:0007669"/>
    <property type="project" value="TreeGrafter"/>
</dbReference>
<reference evidence="11" key="2">
    <citation type="journal article" date="2022" name="Res Sq">
        <title>Comparative Genomics Reveals Insights into the Divergent Evolution of Astigmatic Mites and Household Pest Adaptations.</title>
        <authorList>
            <person name="Xiong Q."/>
            <person name="Wan A.T.-Y."/>
            <person name="Liu X.-Y."/>
            <person name="Fung C.S.-H."/>
            <person name="Xiao X."/>
            <person name="Malainual N."/>
            <person name="Hou J."/>
            <person name="Wang L."/>
            <person name="Wang M."/>
            <person name="Yang K."/>
            <person name="Cui Y."/>
            <person name="Leung E."/>
            <person name="Nong W."/>
            <person name="Shin S.-K."/>
            <person name="Au S."/>
            <person name="Jeong K.Y."/>
            <person name="Chew F.T."/>
            <person name="Hui J."/>
            <person name="Leung T.F."/>
            <person name="Tungtrongchitr A."/>
            <person name="Zhong N."/>
            <person name="Liu Z."/>
            <person name="Tsui S."/>
        </authorList>
    </citation>
    <scope>NUCLEOTIDE SEQUENCE</scope>
    <source>
        <strain evidence="11">Derf</strain>
        <tissue evidence="11">Whole organism</tissue>
    </source>
</reference>
<evidence type="ECO:0000256" key="3">
    <source>
        <dbReference type="ARBA" id="ARBA00013819"/>
    </source>
</evidence>
<reference evidence="11" key="1">
    <citation type="submission" date="2013-05" db="EMBL/GenBank/DDBJ databases">
        <authorList>
            <person name="Yim A.K.Y."/>
            <person name="Chan T.F."/>
            <person name="Ji K.M."/>
            <person name="Liu X.Y."/>
            <person name="Zhou J.W."/>
            <person name="Li R.Q."/>
            <person name="Yang K.Y."/>
            <person name="Li J."/>
            <person name="Li M."/>
            <person name="Law P.T.W."/>
            <person name="Wu Y.L."/>
            <person name="Cai Z.L."/>
            <person name="Qin H."/>
            <person name="Bao Y."/>
            <person name="Leung R.K.K."/>
            <person name="Ng P.K.S."/>
            <person name="Zou J."/>
            <person name="Zhong X.J."/>
            <person name="Ran P.X."/>
            <person name="Zhong N.S."/>
            <person name="Liu Z.G."/>
            <person name="Tsui S.K.W."/>
        </authorList>
    </citation>
    <scope>NUCLEOTIDE SEQUENCE</scope>
    <source>
        <strain evidence="11">Derf</strain>
        <tissue evidence="11">Whole organism</tissue>
    </source>
</reference>
<evidence type="ECO:0000256" key="8">
    <source>
        <dbReference type="ARBA" id="ARBA00022917"/>
    </source>
</evidence>
<evidence type="ECO:0000256" key="4">
    <source>
        <dbReference type="ARBA" id="ARBA00022540"/>
    </source>
</evidence>
<evidence type="ECO:0000313" key="11">
    <source>
        <dbReference type="EMBL" id="KAH9491213.1"/>
    </source>
</evidence>
<organism evidence="11 12">
    <name type="scientific">Dermatophagoides farinae</name>
    <name type="common">American house dust mite</name>
    <dbReference type="NCBI Taxonomy" id="6954"/>
    <lineage>
        <taxon>Eukaryota</taxon>
        <taxon>Metazoa</taxon>
        <taxon>Ecdysozoa</taxon>
        <taxon>Arthropoda</taxon>
        <taxon>Chelicerata</taxon>
        <taxon>Arachnida</taxon>
        <taxon>Acari</taxon>
        <taxon>Acariformes</taxon>
        <taxon>Sarcoptiformes</taxon>
        <taxon>Astigmata</taxon>
        <taxon>Psoroptidia</taxon>
        <taxon>Analgoidea</taxon>
        <taxon>Pyroglyphidae</taxon>
        <taxon>Dermatophagoidinae</taxon>
        <taxon>Dermatophagoides</taxon>
    </lineage>
</organism>
<dbReference type="InterPro" id="IPR015943">
    <property type="entry name" value="WD40/YVTN_repeat-like_dom_sf"/>
</dbReference>
<feature type="region of interest" description="Disordered" evidence="9">
    <location>
        <begin position="442"/>
        <end position="480"/>
    </location>
</feature>
<keyword evidence="12" id="KW-1185">Reference proteome</keyword>
<evidence type="ECO:0000256" key="2">
    <source>
        <dbReference type="ARBA" id="ARBA00009573"/>
    </source>
</evidence>